<dbReference type="NCBIfam" id="NF040910">
    <property type="entry name" value="CD1375_fam"/>
    <property type="match status" value="1"/>
</dbReference>
<protein>
    <submittedName>
        <fullName evidence="1">Uncharacterized protein</fullName>
    </submittedName>
</protein>
<gene>
    <name evidence="1" type="ORF">J1899_08150</name>
</gene>
<sequence length="74" mass="8276">MFTTESKIVKDYVLLIQNGLRTIDDVPDFQNLREVVMIALAKSYAESILAGRLTIDKVPDVGNLREIVRSILVG</sequence>
<accession>A0ABX8FG47</accession>
<dbReference type="EMBL" id="CP071709">
    <property type="protein sequence ID" value="QVY63000.1"/>
    <property type="molecule type" value="Genomic_DNA"/>
</dbReference>
<dbReference type="InterPro" id="IPR047907">
    <property type="entry name" value="CD1375-like"/>
</dbReference>
<name>A0ABX8FG47_9BACI</name>
<proteinExistence type="predicted"/>
<organism evidence="1 2">
    <name type="scientific">Cytobacillus gottheilii</name>
    <dbReference type="NCBI Taxonomy" id="859144"/>
    <lineage>
        <taxon>Bacteria</taxon>
        <taxon>Bacillati</taxon>
        <taxon>Bacillota</taxon>
        <taxon>Bacilli</taxon>
        <taxon>Bacillales</taxon>
        <taxon>Bacillaceae</taxon>
        <taxon>Cytobacillus</taxon>
    </lineage>
</organism>
<dbReference type="Proteomes" id="UP000679247">
    <property type="component" value="Chromosome"/>
</dbReference>
<evidence type="ECO:0000313" key="1">
    <source>
        <dbReference type="EMBL" id="QVY63000.1"/>
    </source>
</evidence>
<evidence type="ECO:0000313" key="2">
    <source>
        <dbReference type="Proteomes" id="UP000679247"/>
    </source>
</evidence>
<reference evidence="1 2" key="1">
    <citation type="submission" date="2021-03" db="EMBL/GenBank/DDBJ databases">
        <title>The first data on the complete genome of the tetrodotoxin-producing bacterium.</title>
        <authorList>
            <person name="Melnikova D.I."/>
            <person name="Nijland R."/>
            <person name="Magarlamov T.Y."/>
        </authorList>
    </citation>
    <scope>NUCLEOTIDE SEQUENCE [LARGE SCALE GENOMIC DNA]</scope>
    <source>
        <strain evidence="1 2">1839</strain>
    </source>
</reference>
<keyword evidence="2" id="KW-1185">Reference proteome</keyword>
<dbReference type="RefSeq" id="WP_214478364.1">
    <property type="nucleotide sequence ID" value="NZ_CP071709.1"/>
</dbReference>